<gene>
    <name evidence="2" type="ORF">EJ06DRAFT_288085</name>
</gene>
<sequence>MTKLTGYYPRFLLTPILSLTSITASILATNRHRSTRLLRKTACGAYPSPRGAVPVLFMHKALLAPGAARAISRKLDALPADDPSASRAVPRSKVPNF</sequence>
<keyword evidence="1" id="KW-0472">Membrane</keyword>
<keyword evidence="3" id="KW-1185">Reference proteome</keyword>
<organism evidence="2 3">
    <name type="scientific">Trichodelitschia bisporula</name>
    <dbReference type="NCBI Taxonomy" id="703511"/>
    <lineage>
        <taxon>Eukaryota</taxon>
        <taxon>Fungi</taxon>
        <taxon>Dikarya</taxon>
        <taxon>Ascomycota</taxon>
        <taxon>Pezizomycotina</taxon>
        <taxon>Dothideomycetes</taxon>
        <taxon>Dothideomycetes incertae sedis</taxon>
        <taxon>Phaeotrichales</taxon>
        <taxon>Phaeotrichaceae</taxon>
        <taxon>Trichodelitschia</taxon>
    </lineage>
</organism>
<feature type="transmembrane region" description="Helical" evidence="1">
    <location>
        <begin position="12"/>
        <end position="30"/>
    </location>
</feature>
<evidence type="ECO:0000313" key="3">
    <source>
        <dbReference type="Proteomes" id="UP000799640"/>
    </source>
</evidence>
<name>A0A6G1I6L5_9PEZI</name>
<evidence type="ECO:0000313" key="2">
    <source>
        <dbReference type="EMBL" id="KAF2403687.1"/>
    </source>
</evidence>
<reference evidence="2" key="1">
    <citation type="journal article" date="2020" name="Stud. Mycol.">
        <title>101 Dothideomycetes genomes: a test case for predicting lifestyles and emergence of pathogens.</title>
        <authorList>
            <person name="Haridas S."/>
            <person name="Albert R."/>
            <person name="Binder M."/>
            <person name="Bloem J."/>
            <person name="Labutti K."/>
            <person name="Salamov A."/>
            <person name="Andreopoulos B."/>
            <person name="Baker S."/>
            <person name="Barry K."/>
            <person name="Bills G."/>
            <person name="Bluhm B."/>
            <person name="Cannon C."/>
            <person name="Castanera R."/>
            <person name="Culley D."/>
            <person name="Daum C."/>
            <person name="Ezra D."/>
            <person name="Gonzalez J."/>
            <person name="Henrissat B."/>
            <person name="Kuo A."/>
            <person name="Liang C."/>
            <person name="Lipzen A."/>
            <person name="Lutzoni F."/>
            <person name="Magnuson J."/>
            <person name="Mondo S."/>
            <person name="Nolan M."/>
            <person name="Ohm R."/>
            <person name="Pangilinan J."/>
            <person name="Park H.-J."/>
            <person name="Ramirez L."/>
            <person name="Alfaro M."/>
            <person name="Sun H."/>
            <person name="Tritt A."/>
            <person name="Yoshinaga Y."/>
            <person name="Zwiers L.-H."/>
            <person name="Turgeon B."/>
            <person name="Goodwin S."/>
            <person name="Spatafora J."/>
            <person name="Crous P."/>
            <person name="Grigoriev I."/>
        </authorList>
    </citation>
    <scope>NUCLEOTIDE SEQUENCE</scope>
    <source>
        <strain evidence="2">CBS 262.69</strain>
    </source>
</reference>
<keyword evidence="1" id="KW-1133">Transmembrane helix</keyword>
<protein>
    <submittedName>
        <fullName evidence="2">Uncharacterized protein</fullName>
    </submittedName>
</protein>
<evidence type="ECO:0000256" key="1">
    <source>
        <dbReference type="SAM" id="Phobius"/>
    </source>
</evidence>
<dbReference type="EMBL" id="ML996689">
    <property type="protein sequence ID" value="KAF2403687.1"/>
    <property type="molecule type" value="Genomic_DNA"/>
</dbReference>
<accession>A0A6G1I6L5</accession>
<keyword evidence="1" id="KW-0812">Transmembrane</keyword>
<proteinExistence type="predicted"/>
<dbReference type="AlphaFoldDB" id="A0A6G1I6L5"/>
<dbReference type="Proteomes" id="UP000799640">
    <property type="component" value="Unassembled WGS sequence"/>
</dbReference>